<evidence type="ECO:0000256" key="4">
    <source>
        <dbReference type="ARBA" id="ARBA00023136"/>
    </source>
</evidence>
<evidence type="ECO:0000256" key="5">
    <source>
        <dbReference type="SAM" id="MobiDB-lite"/>
    </source>
</evidence>
<dbReference type="GO" id="GO:0016020">
    <property type="term" value="C:membrane"/>
    <property type="evidence" value="ECO:0007669"/>
    <property type="project" value="UniProtKB-SubCell"/>
</dbReference>
<evidence type="ECO:0000256" key="6">
    <source>
        <dbReference type="SAM" id="Phobius"/>
    </source>
</evidence>
<dbReference type="Pfam" id="PF07690">
    <property type="entry name" value="MFS_1"/>
    <property type="match status" value="1"/>
</dbReference>
<dbReference type="EMBL" id="JANPWB010000006">
    <property type="protein sequence ID" value="KAJ1179056.1"/>
    <property type="molecule type" value="Genomic_DNA"/>
</dbReference>
<evidence type="ECO:0000259" key="7">
    <source>
        <dbReference type="PROSITE" id="PS50850"/>
    </source>
</evidence>
<comment type="subcellular location">
    <subcellularLocation>
        <location evidence="1">Membrane</location>
        <topology evidence="1">Multi-pass membrane protein</topology>
    </subcellularLocation>
</comment>
<feature type="compositionally biased region" description="Basic and acidic residues" evidence="5">
    <location>
        <begin position="37"/>
        <end position="52"/>
    </location>
</feature>
<evidence type="ECO:0000313" key="8">
    <source>
        <dbReference type="EMBL" id="KAJ1179056.1"/>
    </source>
</evidence>
<dbReference type="GO" id="GO:0022857">
    <property type="term" value="F:transmembrane transporter activity"/>
    <property type="evidence" value="ECO:0007669"/>
    <property type="project" value="InterPro"/>
</dbReference>
<feature type="transmembrane region" description="Helical" evidence="6">
    <location>
        <begin position="268"/>
        <end position="293"/>
    </location>
</feature>
<dbReference type="CDD" id="cd17331">
    <property type="entry name" value="MFS_SLC22A18"/>
    <property type="match status" value="1"/>
</dbReference>
<reference evidence="8" key="1">
    <citation type="journal article" date="2022" name="bioRxiv">
        <title>Sequencing and chromosome-scale assembly of the giantPleurodeles waltlgenome.</title>
        <authorList>
            <person name="Brown T."/>
            <person name="Elewa A."/>
            <person name="Iarovenko S."/>
            <person name="Subramanian E."/>
            <person name="Araus A.J."/>
            <person name="Petzold A."/>
            <person name="Susuki M."/>
            <person name="Suzuki K.-i.T."/>
            <person name="Hayashi T."/>
            <person name="Toyoda A."/>
            <person name="Oliveira C."/>
            <person name="Osipova E."/>
            <person name="Leigh N.D."/>
            <person name="Simon A."/>
            <person name="Yun M.H."/>
        </authorList>
    </citation>
    <scope>NUCLEOTIDE SEQUENCE</scope>
    <source>
        <strain evidence="8">20211129_DDA</strain>
        <tissue evidence="8">Liver</tissue>
    </source>
</reference>
<dbReference type="SUPFAM" id="SSF103473">
    <property type="entry name" value="MFS general substrate transporter"/>
    <property type="match status" value="1"/>
</dbReference>
<dbReference type="AlphaFoldDB" id="A0AAV7TRG5"/>
<protein>
    <recommendedName>
        <fullName evidence="7">Major facilitator superfamily (MFS) profile domain-containing protein</fullName>
    </recommendedName>
</protein>
<dbReference type="Gene3D" id="1.20.1250.20">
    <property type="entry name" value="MFS general substrate transporter like domains"/>
    <property type="match status" value="1"/>
</dbReference>
<name>A0AAV7TRG5_PLEWA</name>
<keyword evidence="9" id="KW-1185">Reference proteome</keyword>
<evidence type="ECO:0000256" key="3">
    <source>
        <dbReference type="ARBA" id="ARBA00022989"/>
    </source>
</evidence>
<gene>
    <name evidence="8" type="ORF">NDU88_004295</name>
</gene>
<feature type="transmembrane region" description="Helical" evidence="6">
    <location>
        <begin position="305"/>
        <end position="324"/>
    </location>
</feature>
<dbReference type="InterPro" id="IPR036259">
    <property type="entry name" value="MFS_trans_sf"/>
</dbReference>
<dbReference type="GO" id="GO:0005635">
    <property type="term" value="C:nuclear envelope"/>
    <property type="evidence" value="ECO:0007669"/>
    <property type="project" value="TreeGrafter"/>
</dbReference>
<dbReference type="Proteomes" id="UP001066276">
    <property type="component" value="Chromosome 3_2"/>
</dbReference>
<feature type="compositionally biased region" description="Polar residues" evidence="5">
    <location>
        <begin position="19"/>
        <end position="33"/>
    </location>
</feature>
<feature type="domain" description="Major facilitator superfamily (MFS) profile" evidence="7">
    <location>
        <begin position="58"/>
        <end position="368"/>
    </location>
</feature>
<dbReference type="PANTHER" id="PTHR24002">
    <property type="entry name" value="SOLUTE CARRIER FAMILY 22 MEMBER 18"/>
    <property type="match status" value="1"/>
</dbReference>
<keyword evidence="2 6" id="KW-0812">Transmembrane</keyword>
<comment type="caution">
    <text evidence="8">The sequence shown here is derived from an EMBL/GenBank/DDBJ whole genome shotgun (WGS) entry which is preliminary data.</text>
</comment>
<evidence type="ECO:0000313" key="9">
    <source>
        <dbReference type="Proteomes" id="UP001066276"/>
    </source>
</evidence>
<dbReference type="InterPro" id="IPR001958">
    <property type="entry name" value="Tet-R_TetA/multi-R_MdtG-like"/>
</dbReference>
<feature type="compositionally biased region" description="Basic and acidic residues" evidence="5">
    <location>
        <begin position="1"/>
        <end position="18"/>
    </location>
</feature>
<feature type="transmembrane region" description="Helical" evidence="6">
    <location>
        <begin position="213"/>
        <end position="233"/>
    </location>
</feature>
<feature type="transmembrane region" description="Helical" evidence="6">
    <location>
        <begin position="187"/>
        <end position="207"/>
    </location>
</feature>
<dbReference type="PROSITE" id="PS50850">
    <property type="entry name" value="MFS"/>
    <property type="match status" value="1"/>
</dbReference>
<dbReference type="InterPro" id="IPR020846">
    <property type="entry name" value="MFS_dom"/>
</dbReference>
<accession>A0AAV7TRG5</accession>
<proteinExistence type="predicted"/>
<dbReference type="InterPro" id="IPR011701">
    <property type="entry name" value="MFS"/>
</dbReference>
<feature type="transmembrane region" description="Helical" evidence="6">
    <location>
        <begin position="61"/>
        <end position="83"/>
    </location>
</feature>
<feature type="transmembrane region" description="Helical" evidence="6">
    <location>
        <begin position="336"/>
        <end position="359"/>
    </location>
</feature>
<dbReference type="PRINTS" id="PR01035">
    <property type="entry name" value="TCRTETA"/>
</dbReference>
<evidence type="ECO:0000256" key="2">
    <source>
        <dbReference type="ARBA" id="ARBA00022692"/>
    </source>
</evidence>
<organism evidence="8 9">
    <name type="scientific">Pleurodeles waltl</name>
    <name type="common">Iberian ribbed newt</name>
    <dbReference type="NCBI Taxonomy" id="8319"/>
    <lineage>
        <taxon>Eukaryota</taxon>
        <taxon>Metazoa</taxon>
        <taxon>Chordata</taxon>
        <taxon>Craniata</taxon>
        <taxon>Vertebrata</taxon>
        <taxon>Euteleostomi</taxon>
        <taxon>Amphibia</taxon>
        <taxon>Batrachia</taxon>
        <taxon>Caudata</taxon>
        <taxon>Salamandroidea</taxon>
        <taxon>Salamandridae</taxon>
        <taxon>Pleurodelinae</taxon>
        <taxon>Pleurodeles</taxon>
    </lineage>
</organism>
<keyword evidence="3 6" id="KW-1133">Transmembrane helix</keyword>
<keyword evidence="4 6" id="KW-0472">Membrane</keyword>
<sequence length="368" mass="40000">MMGDGDHPSDNISQHRDSTQVASDNMNEWTSLRNSKKYQEQNLKDEEKQREAEHASKKHRVILVAYLLSALDMSCLFMQISTIPYLAKNLGLDSIGFGSLQTTFGVLQLIGGPVFGRFSDQFGVRAALTLSFLSGSLFYLLLGISTNIPLLFMSRIPSLFMHGLPGAQMVVTNWTTPTERAGALGKFGLCMGLGMIVGSSLGGFLATKFGLKFPTFVALTGNLLSIPAVLVYIPPRTEPDGGGTQANPSKASSVFNIREIMRLMRLPGVMPIFTIKLLSGLPVGLFMIMFAVISINFFGLDPEQSGYLLSYFGVIQMGMQAFVIGRLTKRYSDGSLLLVSVAVSSAVGVAMAAGCTWNIDMHFKLLHK</sequence>
<feature type="transmembrane region" description="Helical" evidence="6">
    <location>
        <begin position="95"/>
        <end position="115"/>
    </location>
</feature>
<feature type="transmembrane region" description="Helical" evidence="6">
    <location>
        <begin position="122"/>
        <end position="144"/>
    </location>
</feature>
<feature type="region of interest" description="Disordered" evidence="5">
    <location>
        <begin position="1"/>
        <end position="52"/>
    </location>
</feature>
<dbReference type="PANTHER" id="PTHR24002:SF3">
    <property type="entry name" value="SOLUTE CARRIER FAMILY 22 MEMBER 18"/>
    <property type="match status" value="1"/>
</dbReference>
<evidence type="ECO:0000256" key="1">
    <source>
        <dbReference type="ARBA" id="ARBA00004141"/>
    </source>
</evidence>